<evidence type="ECO:0000256" key="3">
    <source>
        <dbReference type="ARBA" id="ARBA00023163"/>
    </source>
</evidence>
<evidence type="ECO:0000313" key="6">
    <source>
        <dbReference type="Proteomes" id="UP000078335"/>
    </source>
</evidence>
<dbReference type="SUPFAM" id="SSF46785">
    <property type="entry name" value="Winged helix' DNA-binding domain"/>
    <property type="match status" value="1"/>
</dbReference>
<feature type="domain" description="HTH marR-type" evidence="4">
    <location>
        <begin position="1"/>
        <end position="135"/>
    </location>
</feature>
<name>A0ABR5S711_9MICO</name>
<evidence type="ECO:0000313" key="5">
    <source>
        <dbReference type="EMBL" id="KTR40602.1"/>
    </source>
</evidence>
<keyword evidence="6" id="KW-1185">Reference proteome</keyword>
<reference evidence="5 6" key="1">
    <citation type="journal article" date="2016" name="Front. Microbiol.">
        <title>Genomic Resource of Rice Seed Associated Bacteria.</title>
        <authorList>
            <person name="Midha S."/>
            <person name="Bansal K."/>
            <person name="Sharma S."/>
            <person name="Kumar N."/>
            <person name="Patil P.P."/>
            <person name="Chaudhry V."/>
            <person name="Patil P.B."/>
        </authorList>
    </citation>
    <scope>NUCLEOTIDE SEQUENCE [LARGE SCALE GENOMIC DNA]</scope>
    <source>
        <strain evidence="5 6">NS263</strain>
    </source>
</reference>
<comment type="caution">
    <text evidence="5">The sequence shown here is derived from an EMBL/GenBank/DDBJ whole genome shotgun (WGS) entry which is preliminary data.</text>
</comment>
<dbReference type="RefSeq" id="WP_058728588.1">
    <property type="nucleotide sequence ID" value="NZ_LDRB01000029.1"/>
</dbReference>
<organism evidence="5 6">
    <name type="scientific">Curtobacterium oceanosedimentum</name>
    <dbReference type="NCBI Taxonomy" id="465820"/>
    <lineage>
        <taxon>Bacteria</taxon>
        <taxon>Bacillati</taxon>
        <taxon>Actinomycetota</taxon>
        <taxon>Actinomycetes</taxon>
        <taxon>Micrococcales</taxon>
        <taxon>Microbacteriaceae</taxon>
        <taxon>Curtobacterium</taxon>
    </lineage>
</organism>
<gene>
    <name evidence="5" type="ORF">NS263_07135</name>
</gene>
<evidence type="ECO:0000256" key="1">
    <source>
        <dbReference type="ARBA" id="ARBA00023015"/>
    </source>
</evidence>
<protein>
    <recommendedName>
        <fullName evidence="4">HTH marR-type domain-containing protein</fullName>
    </recommendedName>
</protein>
<keyword evidence="3" id="KW-0804">Transcription</keyword>
<dbReference type="Pfam" id="PF12802">
    <property type="entry name" value="MarR_2"/>
    <property type="match status" value="1"/>
</dbReference>
<keyword evidence="1" id="KW-0805">Transcription regulation</keyword>
<accession>A0ABR5S711</accession>
<dbReference type="PROSITE" id="PS50995">
    <property type="entry name" value="HTH_MARR_2"/>
    <property type="match status" value="1"/>
</dbReference>
<keyword evidence="2" id="KW-0238">DNA-binding</keyword>
<evidence type="ECO:0000256" key="2">
    <source>
        <dbReference type="ARBA" id="ARBA00023125"/>
    </source>
</evidence>
<proteinExistence type="predicted"/>
<dbReference type="Proteomes" id="UP000078335">
    <property type="component" value="Unassembled WGS sequence"/>
</dbReference>
<dbReference type="PANTHER" id="PTHR39515:SF2">
    <property type="entry name" value="HTH-TYPE TRANSCRIPTIONAL REGULATOR RV0880"/>
    <property type="match status" value="1"/>
</dbReference>
<dbReference type="PROSITE" id="PS01117">
    <property type="entry name" value="HTH_MARR_1"/>
    <property type="match status" value="1"/>
</dbReference>
<dbReference type="InterPro" id="IPR052526">
    <property type="entry name" value="HTH-type_Bedaq_tolerance"/>
</dbReference>
<dbReference type="EMBL" id="LDRB01000029">
    <property type="protein sequence ID" value="KTR40602.1"/>
    <property type="molecule type" value="Genomic_DNA"/>
</dbReference>
<evidence type="ECO:0000259" key="4">
    <source>
        <dbReference type="PROSITE" id="PS50995"/>
    </source>
</evidence>
<dbReference type="Gene3D" id="1.10.10.10">
    <property type="entry name" value="Winged helix-like DNA-binding domain superfamily/Winged helix DNA-binding domain"/>
    <property type="match status" value="1"/>
</dbReference>
<sequence>MEPIETLADDLLTLHGRIRRTVLAGKADEVTASQTAALGRLLRHGESTVADLARAEGVRPQSMGATVQALVDLELVERRPDPADGRRTLVRATETGSRARADAWTNRSRVLTERLAALPEDDRATVARALAILLPLTDD</sequence>
<dbReference type="InterPro" id="IPR023187">
    <property type="entry name" value="Tscrpt_reg_MarR-type_CS"/>
</dbReference>
<dbReference type="SMART" id="SM00347">
    <property type="entry name" value="HTH_MARR"/>
    <property type="match status" value="1"/>
</dbReference>
<dbReference type="InterPro" id="IPR036390">
    <property type="entry name" value="WH_DNA-bd_sf"/>
</dbReference>
<dbReference type="InterPro" id="IPR036388">
    <property type="entry name" value="WH-like_DNA-bd_sf"/>
</dbReference>
<dbReference type="PANTHER" id="PTHR39515">
    <property type="entry name" value="CONSERVED PROTEIN"/>
    <property type="match status" value="1"/>
</dbReference>
<dbReference type="InterPro" id="IPR000835">
    <property type="entry name" value="HTH_MarR-typ"/>
</dbReference>